<gene>
    <name evidence="9" type="ORF">PEX2_009560</name>
</gene>
<comment type="similarity">
    <text evidence="2">Belongs to the FAD-binding monooxygenase family.</text>
</comment>
<dbReference type="STRING" id="27334.A0A0A2J7S5"/>
<evidence type="ECO:0000256" key="1">
    <source>
        <dbReference type="ARBA" id="ARBA00001974"/>
    </source>
</evidence>
<protein>
    <submittedName>
        <fullName evidence="9">Uncharacterized protein</fullName>
    </submittedName>
</protein>
<keyword evidence="8" id="KW-1133">Transmembrane helix</keyword>
<keyword evidence="3" id="KW-0285">Flavoprotein</keyword>
<dbReference type="InterPro" id="IPR036188">
    <property type="entry name" value="FAD/NAD-bd_sf"/>
</dbReference>
<dbReference type="RefSeq" id="XP_016594342.1">
    <property type="nucleotide sequence ID" value="XM_016738233.1"/>
</dbReference>
<evidence type="ECO:0000313" key="9">
    <source>
        <dbReference type="EMBL" id="KGO51389.1"/>
    </source>
</evidence>
<comment type="caution">
    <text evidence="9">The sequence shown here is derived from an EMBL/GenBank/DDBJ whole genome shotgun (WGS) entry which is preliminary data.</text>
</comment>
<dbReference type="GO" id="GO:0004497">
    <property type="term" value="F:monooxygenase activity"/>
    <property type="evidence" value="ECO:0007669"/>
    <property type="project" value="UniProtKB-KW"/>
</dbReference>
<evidence type="ECO:0000256" key="2">
    <source>
        <dbReference type="ARBA" id="ARBA00010139"/>
    </source>
</evidence>
<feature type="transmembrane region" description="Helical" evidence="8">
    <location>
        <begin position="29"/>
        <end position="47"/>
    </location>
</feature>
<dbReference type="PANTHER" id="PTHR43098:SF3">
    <property type="entry name" value="L-ORNITHINE N(5)-MONOOXYGENASE-RELATED"/>
    <property type="match status" value="1"/>
</dbReference>
<dbReference type="GeneID" id="27673652"/>
<evidence type="ECO:0000256" key="3">
    <source>
        <dbReference type="ARBA" id="ARBA00022630"/>
    </source>
</evidence>
<sequence>MFIVLFPILVDAIHQIGWAKSIKIITPFFLLAVISTLLAWVSMVAFLRRKLVLWSNEDPKAENTLLGRPQLYPARLTHASFFPEKYHYWIVYFLVGVPVGLRGRVGTVVSIESDQQTSVTNPFYSFVKRIFRIPFWFRIDTSWYLHRGDGHLTLAAKLEHFLKERGEDPKQYPYAYLISIPQFLWWTKSPISYWYLYSPLKELSGIIMEINNSYGEKKNAFCRLTKEDSSSHEKVKTCEVFSAALGKGPDGDQLIRFTSSAPTAKYYKGSWEKDIFASPVEKVEGGFALRFMDPLDPAPEKGGPLHSNMTLISTSGKPKISSRLFSVAPPIDPLETSSWELVSFLLSWSFVVPVSIGRIVVEALRIRFRGNMPYLNKPDVKKGNIPRNASETERGLEPFFRLYLSHLVKTCRFPLEVIYTPAKSLHLHPMSMRSPVKTFTSAPPPTLLIQPLTPQFYTNILKYPDAKTGAISEMENVPQACDPESQRLWASDPAMLQRLIESAIDSPNTEIAHGYIGGVIASIAPEVKSLTVYRRTPVVVFPASPESDKFSNPLAASLTPEGSRAAFIRSPKSFTGLDYLFQDSESNVDVVDMRKEELTKITKNVIQSGSTKREFDVIICATGFEPLGTGLTRLNITGKNGVDLADVWKTRIISYLGMAVPGFPNMFYLCGPQGPTVKVNAPTTVECQAQWIFSTLKSLRKSHIDCCEPTLSASQGWVKKLNQQWNNSLYPKVNVWEARSSSGKSEPLWIEGVHKYYDYIQQCQAPDFRGFVELRPKPSASL</sequence>
<dbReference type="Pfam" id="PF07103">
    <property type="entry name" value="DUF1365"/>
    <property type="match status" value="1"/>
</dbReference>
<evidence type="ECO:0000256" key="4">
    <source>
        <dbReference type="ARBA" id="ARBA00022827"/>
    </source>
</evidence>
<name>A0A0A2J7S5_PENEN</name>
<proteinExistence type="inferred from homology"/>
<keyword evidence="7" id="KW-0503">Monooxygenase</keyword>
<comment type="cofactor">
    <cofactor evidence="1">
        <name>FAD</name>
        <dbReference type="ChEBI" id="CHEBI:57692"/>
    </cofactor>
</comment>
<dbReference type="InterPro" id="IPR050775">
    <property type="entry name" value="FAD-binding_Monooxygenases"/>
</dbReference>
<evidence type="ECO:0000256" key="7">
    <source>
        <dbReference type="ARBA" id="ARBA00023033"/>
    </source>
</evidence>
<dbReference type="SUPFAM" id="SSF51905">
    <property type="entry name" value="FAD/NAD(P)-binding domain"/>
    <property type="match status" value="1"/>
</dbReference>
<keyword evidence="6" id="KW-0560">Oxidoreductase</keyword>
<dbReference type="PANTHER" id="PTHR43098">
    <property type="entry name" value="L-ORNITHINE N(5)-MONOOXYGENASE-RELATED"/>
    <property type="match status" value="1"/>
</dbReference>
<reference evidence="9 10" key="1">
    <citation type="journal article" date="2015" name="Mol. Plant Microbe Interact.">
        <title>Genome, transcriptome, and functional analyses of Penicillium expansum provide new insights into secondary metabolism and pathogenicity.</title>
        <authorList>
            <person name="Ballester A.R."/>
            <person name="Marcet-Houben M."/>
            <person name="Levin E."/>
            <person name="Sela N."/>
            <person name="Selma-Lazaro C."/>
            <person name="Carmona L."/>
            <person name="Wisniewski M."/>
            <person name="Droby S."/>
            <person name="Gonzalez-Candelas L."/>
            <person name="Gabaldon T."/>
        </authorList>
    </citation>
    <scope>NUCLEOTIDE SEQUENCE [LARGE SCALE GENOMIC DNA]</scope>
    <source>
        <strain evidence="9 10">MD-8</strain>
    </source>
</reference>
<organism evidence="9 10">
    <name type="scientific">Penicillium expansum</name>
    <name type="common">Blue mold rot fungus</name>
    <dbReference type="NCBI Taxonomy" id="27334"/>
    <lineage>
        <taxon>Eukaryota</taxon>
        <taxon>Fungi</taxon>
        <taxon>Dikarya</taxon>
        <taxon>Ascomycota</taxon>
        <taxon>Pezizomycotina</taxon>
        <taxon>Eurotiomycetes</taxon>
        <taxon>Eurotiomycetidae</taxon>
        <taxon>Eurotiales</taxon>
        <taxon>Aspergillaceae</taxon>
        <taxon>Penicillium</taxon>
    </lineage>
</organism>
<dbReference type="EMBL" id="JQFZ01000288">
    <property type="protein sequence ID" value="KGO51389.1"/>
    <property type="molecule type" value="Genomic_DNA"/>
</dbReference>
<dbReference type="AlphaFoldDB" id="A0A0A2J7S5"/>
<dbReference type="InterPro" id="IPR010775">
    <property type="entry name" value="DUF1365"/>
</dbReference>
<keyword evidence="8" id="KW-0812">Transmembrane</keyword>
<keyword evidence="8" id="KW-0472">Membrane</keyword>
<dbReference type="Proteomes" id="UP000030143">
    <property type="component" value="Unassembled WGS sequence"/>
</dbReference>
<keyword evidence="5" id="KW-0521">NADP</keyword>
<dbReference type="HOGENOM" id="CLU_349191_0_0_1"/>
<keyword evidence="4" id="KW-0274">FAD</keyword>
<evidence type="ECO:0000256" key="6">
    <source>
        <dbReference type="ARBA" id="ARBA00023002"/>
    </source>
</evidence>
<keyword evidence="10" id="KW-1185">Reference proteome</keyword>
<evidence type="ECO:0000313" key="10">
    <source>
        <dbReference type="Proteomes" id="UP000030143"/>
    </source>
</evidence>
<evidence type="ECO:0000256" key="5">
    <source>
        <dbReference type="ARBA" id="ARBA00022857"/>
    </source>
</evidence>
<evidence type="ECO:0000256" key="8">
    <source>
        <dbReference type="SAM" id="Phobius"/>
    </source>
</evidence>
<accession>A0A0A2J7S5</accession>
<dbReference type="VEuPathDB" id="FungiDB:PEXP_007460"/>
<dbReference type="Gene3D" id="3.50.50.60">
    <property type="entry name" value="FAD/NAD(P)-binding domain"/>
    <property type="match status" value="1"/>
</dbReference>